<dbReference type="RefSeq" id="WP_172627239.1">
    <property type="nucleotide sequence ID" value="NZ_BKDJ01000001.1"/>
</dbReference>
<dbReference type="Gene3D" id="3.30.750.140">
    <property type="match status" value="1"/>
</dbReference>
<feature type="compositionally biased region" description="Low complexity" evidence="1">
    <location>
        <begin position="175"/>
        <end position="195"/>
    </location>
</feature>
<protein>
    <recommendedName>
        <fullName evidence="2">Flagellar hook-length control protein-like C-terminal domain-containing protein</fullName>
    </recommendedName>
</protein>
<feature type="region of interest" description="Disordered" evidence="1">
    <location>
        <begin position="114"/>
        <end position="240"/>
    </location>
</feature>
<gene>
    <name evidence="3" type="ORF">NCCP1664_01490</name>
</gene>
<feature type="compositionally biased region" description="Gly residues" evidence="1">
    <location>
        <begin position="208"/>
        <end position="218"/>
    </location>
</feature>
<dbReference type="InterPro" id="IPR021136">
    <property type="entry name" value="Flagellar_hook_control-like_C"/>
</dbReference>
<dbReference type="EMBL" id="BKDJ01000001">
    <property type="protein sequence ID" value="GER21652.1"/>
    <property type="molecule type" value="Genomic_DNA"/>
</dbReference>
<evidence type="ECO:0000256" key="1">
    <source>
        <dbReference type="SAM" id="MobiDB-lite"/>
    </source>
</evidence>
<evidence type="ECO:0000259" key="2">
    <source>
        <dbReference type="Pfam" id="PF02120"/>
    </source>
</evidence>
<dbReference type="AlphaFoldDB" id="A0A5A7NN83"/>
<keyword evidence="4" id="KW-1185">Reference proteome</keyword>
<feature type="compositionally biased region" description="Polar residues" evidence="1">
    <location>
        <begin position="162"/>
        <end position="174"/>
    </location>
</feature>
<feature type="compositionally biased region" description="Low complexity" evidence="1">
    <location>
        <begin position="10"/>
        <end position="22"/>
    </location>
</feature>
<evidence type="ECO:0000313" key="3">
    <source>
        <dbReference type="EMBL" id="GER21652.1"/>
    </source>
</evidence>
<sequence length="240" mass="23113">MPAAGEVSSPGPVAEAGAPAARPAMAGHVPLNRQLGGPVALLATAGAGEHSVTVRVSPDTYGPVTVRATIGADGSIKVELAPATQAGREALRLGLADLRRDLAQVLGAQAQVSIHLPSDPGRPGALAQGTGHGALPGGDTGGGAGQNGWGQHGAGQNGWGQNSAGQNSFGQNSFGQNNPDQNSPGQNNPGQNNPRQDGDGPGSALPGTPGGRGAGGPAADGTTGVVLPGDAGTGSLDVLA</sequence>
<feature type="compositionally biased region" description="Gly residues" evidence="1">
    <location>
        <begin position="130"/>
        <end position="158"/>
    </location>
</feature>
<feature type="region of interest" description="Disordered" evidence="1">
    <location>
        <begin position="1"/>
        <end position="22"/>
    </location>
</feature>
<proteinExistence type="predicted"/>
<dbReference type="Pfam" id="PF02120">
    <property type="entry name" value="Flg_hook"/>
    <property type="match status" value="1"/>
</dbReference>
<dbReference type="InterPro" id="IPR038610">
    <property type="entry name" value="FliK-like_C_sf"/>
</dbReference>
<dbReference type="Proteomes" id="UP000325307">
    <property type="component" value="Unassembled WGS sequence"/>
</dbReference>
<accession>A0A5A7NN83</accession>
<feature type="domain" description="Flagellar hook-length control protein-like C-terminal" evidence="2">
    <location>
        <begin position="43"/>
        <end position="105"/>
    </location>
</feature>
<reference evidence="3 4" key="1">
    <citation type="submission" date="2019-09" db="EMBL/GenBank/DDBJ databases">
        <title>Arthrobacter zafarii sp. nov., a moderately thermotolerant and halotolerant actinobacterium isolated from Cholistan desert soil of Pakistan.</title>
        <authorList>
            <person name="Amin A."/>
            <person name="Ahmed I."/>
            <person name="Khalid N."/>
            <person name="Schumann P."/>
            <person name="Busse H.J."/>
            <person name="Khan I.U."/>
            <person name="Li S."/>
            <person name="Li W.J."/>
        </authorList>
    </citation>
    <scope>NUCLEOTIDE SEQUENCE [LARGE SCALE GENOMIC DNA]</scope>
    <source>
        <strain evidence="3 4">NCCP-1664</strain>
    </source>
</reference>
<comment type="caution">
    <text evidence="3">The sequence shown here is derived from an EMBL/GenBank/DDBJ whole genome shotgun (WGS) entry which is preliminary data.</text>
</comment>
<organism evidence="3 4">
    <name type="scientific">Zafaria cholistanensis</name>
    <dbReference type="NCBI Taxonomy" id="1682741"/>
    <lineage>
        <taxon>Bacteria</taxon>
        <taxon>Bacillati</taxon>
        <taxon>Actinomycetota</taxon>
        <taxon>Actinomycetes</taxon>
        <taxon>Micrococcales</taxon>
        <taxon>Micrococcaceae</taxon>
        <taxon>Zafaria</taxon>
    </lineage>
</organism>
<name>A0A5A7NN83_9MICC</name>
<evidence type="ECO:0000313" key="4">
    <source>
        <dbReference type="Proteomes" id="UP000325307"/>
    </source>
</evidence>